<proteinExistence type="predicted"/>
<dbReference type="Proteomes" id="UP000828390">
    <property type="component" value="Unassembled WGS sequence"/>
</dbReference>
<dbReference type="EMBL" id="JAIWYP010000004">
    <property type="protein sequence ID" value="KAH3834522.1"/>
    <property type="molecule type" value="Genomic_DNA"/>
</dbReference>
<reference evidence="1" key="1">
    <citation type="journal article" date="2019" name="bioRxiv">
        <title>The Genome of the Zebra Mussel, Dreissena polymorpha: A Resource for Invasive Species Research.</title>
        <authorList>
            <person name="McCartney M.A."/>
            <person name="Auch B."/>
            <person name="Kono T."/>
            <person name="Mallez S."/>
            <person name="Zhang Y."/>
            <person name="Obille A."/>
            <person name="Becker A."/>
            <person name="Abrahante J.E."/>
            <person name="Garbe J."/>
            <person name="Badalamenti J.P."/>
            <person name="Herman A."/>
            <person name="Mangelson H."/>
            <person name="Liachko I."/>
            <person name="Sullivan S."/>
            <person name="Sone E.D."/>
            <person name="Koren S."/>
            <person name="Silverstein K.A.T."/>
            <person name="Beckman K.B."/>
            <person name="Gohl D.M."/>
        </authorList>
    </citation>
    <scope>NUCLEOTIDE SEQUENCE</scope>
    <source>
        <strain evidence="1">Duluth1</strain>
        <tissue evidence="1">Whole animal</tissue>
    </source>
</reference>
<name>A0A9D4K7X9_DREPO</name>
<comment type="caution">
    <text evidence="1">The sequence shown here is derived from an EMBL/GenBank/DDBJ whole genome shotgun (WGS) entry which is preliminary data.</text>
</comment>
<gene>
    <name evidence="1" type="ORF">DPMN_107851</name>
</gene>
<protein>
    <submittedName>
        <fullName evidence="1">Uncharacterized protein</fullName>
    </submittedName>
</protein>
<reference evidence="1" key="2">
    <citation type="submission" date="2020-11" db="EMBL/GenBank/DDBJ databases">
        <authorList>
            <person name="McCartney M.A."/>
            <person name="Auch B."/>
            <person name="Kono T."/>
            <person name="Mallez S."/>
            <person name="Becker A."/>
            <person name="Gohl D.M."/>
            <person name="Silverstein K.A.T."/>
            <person name="Koren S."/>
            <person name="Bechman K.B."/>
            <person name="Herman A."/>
            <person name="Abrahante J.E."/>
            <person name="Garbe J."/>
        </authorList>
    </citation>
    <scope>NUCLEOTIDE SEQUENCE</scope>
    <source>
        <strain evidence="1">Duluth1</strain>
        <tissue evidence="1">Whole animal</tissue>
    </source>
</reference>
<accession>A0A9D4K7X9</accession>
<evidence type="ECO:0000313" key="1">
    <source>
        <dbReference type="EMBL" id="KAH3834522.1"/>
    </source>
</evidence>
<evidence type="ECO:0000313" key="2">
    <source>
        <dbReference type="Proteomes" id="UP000828390"/>
    </source>
</evidence>
<organism evidence="1 2">
    <name type="scientific">Dreissena polymorpha</name>
    <name type="common">Zebra mussel</name>
    <name type="synonym">Mytilus polymorpha</name>
    <dbReference type="NCBI Taxonomy" id="45954"/>
    <lineage>
        <taxon>Eukaryota</taxon>
        <taxon>Metazoa</taxon>
        <taxon>Spiralia</taxon>
        <taxon>Lophotrochozoa</taxon>
        <taxon>Mollusca</taxon>
        <taxon>Bivalvia</taxon>
        <taxon>Autobranchia</taxon>
        <taxon>Heteroconchia</taxon>
        <taxon>Euheterodonta</taxon>
        <taxon>Imparidentia</taxon>
        <taxon>Neoheterodontei</taxon>
        <taxon>Myida</taxon>
        <taxon>Dreissenoidea</taxon>
        <taxon>Dreissenidae</taxon>
        <taxon>Dreissena</taxon>
    </lineage>
</organism>
<keyword evidence="2" id="KW-1185">Reference proteome</keyword>
<sequence>MRLCLVKGDGPALLERDWLSHITLNWGTLVNVHSVMVISLEWACCVFLDNKT</sequence>
<dbReference type="AlphaFoldDB" id="A0A9D4K7X9"/>